<dbReference type="Pfam" id="PF23023">
    <property type="entry name" value="Anti-Pycsar_Apyc1"/>
    <property type="match status" value="1"/>
</dbReference>
<dbReference type="InterPro" id="IPR001279">
    <property type="entry name" value="Metallo-B-lactamas"/>
</dbReference>
<dbReference type="EMBL" id="WUUS01000008">
    <property type="protein sequence ID" value="MXR42271.1"/>
    <property type="molecule type" value="Genomic_DNA"/>
</dbReference>
<evidence type="ECO:0000259" key="2">
    <source>
        <dbReference type="SMART" id="SM00849"/>
    </source>
</evidence>
<sequence length="284" mass="30235">MRVTFLGTGSAMPVADRVQTGLLVEAAPGDRAPLLVDCGAGVLHRLSQTDPGYEAVSTVLLTHHHLDHVSDLLALLKARWLAGEERLHVVGPPGTKALLDDLLSVGEFEYLDGRADLSVREVHPGAEFSLAGLDIEAFETRHSKQCLAYRFADRGDEGGGVADVKAEDGGGTEADGNDGGDADGTAGGDFVFSGDSEAFAGLANFAEGARVLAHDCSFPDEVDVDNHPTPSQLGEALAGRDIDRVYLTHLYPHTEGRHDEMIEAVGRRFDGDVRVARDGLRFEP</sequence>
<name>A0A6B0T0S2_9EURY</name>
<dbReference type="SMART" id="SM00849">
    <property type="entry name" value="Lactamase_B"/>
    <property type="match status" value="1"/>
</dbReference>
<evidence type="ECO:0000256" key="1">
    <source>
        <dbReference type="SAM" id="MobiDB-lite"/>
    </source>
</evidence>
<dbReference type="PANTHER" id="PTHR46018:SF3">
    <property type="entry name" value="ARYLSULFATASE"/>
    <property type="match status" value="1"/>
</dbReference>
<keyword evidence="4" id="KW-1185">Reference proteome</keyword>
<dbReference type="OrthoDB" id="73420at2157"/>
<dbReference type="SUPFAM" id="SSF56281">
    <property type="entry name" value="Metallo-hydrolase/oxidoreductase"/>
    <property type="match status" value="1"/>
</dbReference>
<gene>
    <name evidence="3" type="ORF">GRX01_13100</name>
</gene>
<keyword evidence="3" id="KW-0378">Hydrolase</keyword>
<evidence type="ECO:0000313" key="4">
    <source>
        <dbReference type="Proteomes" id="UP000437065"/>
    </source>
</evidence>
<dbReference type="RefSeq" id="WP_159668226.1">
    <property type="nucleotide sequence ID" value="NZ_WUUS01000008.1"/>
</dbReference>
<protein>
    <submittedName>
        <fullName evidence="3">MBL fold metallo-hydrolase</fullName>
    </submittedName>
</protein>
<dbReference type="Proteomes" id="UP000437065">
    <property type="component" value="Unassembled WGS sequence"/>
</dbReference>
<dbReference type="PANTHER" id="PTHR46018">
    <property type="entry name" value="ZINC PHOSPHODIESTERASE ELAC PROTEIN 1"/>
    <property type="match status" value="1"/>
</dbReference>
<feature type="domain" description="Metallo-beta-lactamase" evidence="2">
    <location>
        <begin position="18"/>
        <end position="202"/>
    </location>
</feature>
<organism evidence="3 4">
    <name type="scientific">Halobaculum saliterrae</name>
    <dbReference type="NCBI Taxonomy" id="2073113"/>
    <lineage>
        <taxon>Archaea</taxon>
        <taxon>Methanobacteriati</taxon>
        <taxon>Methanobacteriota</taxon>
        <taxon>Stenosarchaea group</taxon>
        <taxon>Halobacteria</taxon>
        <taxon>Halobacteriales</taxon>
        <taxon>Haloferacaceae</taxon>
        <taxon>Halobaculum</taxon>
    </lineage>
</organism>
<dbReference type="AlphaFoldDB" id="A0A6B0T0S2"/>
<accession>A0A6B0T0S2</accession>
<proteinExistence type="predicted"/>
<dbReference type="Gene3D" id="3.60.15.10">
    <property type="entry name" value="Ribonuclease Z/Hydroxyacylglutathione hydrolase-like"/>
    <property type="match status" value="1"/>
</dbReference>
<comment type="caution">
    <text evidence="3">The sequence shown here is derived from an EMBL/GenBank/DDBJ whole genome shotgun (WGS) entry which is preliminary data.</text>
</comment>
<feature type="region of interest" description="Disordered" evidence="1">
    <location>
        <begin position="160"/>
        <end position="186"/>
    </location>
</feature>
<dbReference type="InterPro" id="IPR036866">
    <property type="entry name" value="RibonucZ/Hydroxyglut_hydro"/>
</dbReference>
<reference evidence="3 4" key="1">
    <citation type="submission" date="2019-12" db="EMBL/GenBank/DDBJ databases">
        <title>Isolation and characterization of three novel carbon monoxide-oxidizing members of Halobacteria from salione crusts and soils.</title>
        <authorList>
            <person name="Myers M.R."/>
            <person name="King G.M."/>
        </authorList>
    </citation>
    <scope>NUCLEOTIDE SEQUENCE [LARGE SCALE GENOMIC DNA]</scope>
    <source>
        <strain evidence="3 4">WSA2</strain>
    </source>
</reference>
<evidence type="ECO:0000313" key="3">
    <source>
        <dbReference type="EMBL" id="MXR42271.1"/>
    </source>
</evidence>
<dbReference type="GO" id="GO:0042781">
    <property type="term" value="F:3'-tRNA processing endoribonuclease activity"/>
    <property type="evidence" value="ECO:0007669"/>
    <property type="project" value="TreeGrafter"/>
</dbReference>